<name>A0A3B0V034_9ZZZZ</name>
<gene>
    <name evidence="1" type="ORF">MNBD_DELTA04-807</name>
</gene>
<organism evidence="1">
    <name type="scientific">hydrothermal vent metagenome</name>
    <dbReference type="NCBI Taxonomy" id="652676"/>
    <lineage>
        <taxon>unclassified sequences</taxon>
        <taxon>metagenomes</taxon>
        <taxon>ecological metagenomes</taxon>
    </lineage>
</organism>
<dbReference type="EMBL" id="UOEY01000024">
    <property type="protein sequence ID" value="VAW36401.1"/>
    <property type="molecule type" value="Genomic_DNA"/>
</dbReference>
<accession>A0A3B0V034</accession>
<proteinExistence type="predicted"/>
<evidence type="ECO:0000313" key="1">
    <source>
        <dbReference type="EMBL" id="VAW36401.1"/>
    </source>
</evidence>
<dbReference type="AlphaFoldDB" id="A0A3B0V034"/>
<reference evidence="1" key="1">
    <citation type="submission" date="2018-06" db="EMBL/GenBank/DDBJ databases">
        <authorList>
            <person name="Zhirakovskaya E."/>
        </authorList>
    </citation>
    <scope>NUCLEOTIDE SEQUENCE</scope>
</reference>
<sequence length="75" mass="8770">MKMRPTYIDNEDKARLAVEAWKSEAADAQIRHLQLAIESLELGRMYYEQKGSEKGAGRMRRCIVLLKQRCDELEK</sequence>
<protein>
    <submittedName>
        <fullName evidence="1">Uncharacterized protein</fullName>
    </submittedName>
</protein>